<dbReference type="OrthoDB" id="9759607at2"/>
<dbReference type="InterPro" id="IPR000792">
    <property type="entry name" value="Tscrpt_reg_LuxR_C"/>
</dbReference>
<dbReference type="AlphaFoldDB" id="A0A5R9GKB9"/>
<dbReference type="PROSITE" id="PS50043">
    <property type="entry name" value="HTH_LUXR_2"/>
    <property type="match status" value="1"/>
</dbReference>
<dbReference type="PROSITE" id="PS50887">
    <property type="entry name" value="GGDEF"/>
    <property type="match status" value="1"/>
</dbReference>
<reference evidence="12 13" key="1">
    <citation type="submission" date="2019-05" db="EMBL/GenBank/DDBJ databases">
        <authorList>
            <person name="Narsing Rao M.P."/>
            <person name="Li W.J."/>
        </authorList>
    </citation>
    <scope>NUCLEOTIDE SEQUENCE [LARGE SCALE GENOMIC DNA]</scope>
    <source>
        <strain evidence="12 13">SYSU_K30003</strain>
    </source>
</reference>
<comment type="caution">
    <text evidence="12">The sequence shown here is derived from an EMBL/GenBank/DDBJ whole genome shotgun (WGS) entry which is preliminary data.</text>
</comment>
<evidence type="ECO:0000313" key="12">
    <source>
        <dbReference type="EMBL" id="TLS52105.1"/>
    </source>
</evidence>
<dbReference type="PRINTS" id="PR00038">
    <property type="entry name" value="HTHLUXR"/>
</dbReference>
<dbReference type="SUPFAM" id="SSF52172">
    <property type="entry name" value="CheY-like"/>
    <property type="match status" value="1"/>
</dbReference>
<dbReference type="SUPFAM" id="SSF55785">
    <property type="entry name" value="PYP-like sensor domain (PAS domain)"/>
    <property type="match status" value="1"/>
</dbReference>
<evidence type="ECO:0000256" key="3">
    <source>
        <dbReference type="ARBA" id="ARBA00023125"/>
    </source>
</evidence>
<dbReference type="InterPro" id="IPR000160">
    <property type="entry name" value="GGDEF_dom"/>
</dbReference>
<dbReference type="SUPFAM" id="SSF55073">
    <property type="entry name" value="Nucleotide cyclase"/>
    <property type="match status" value="1"/>
</dbReference>
<evidence type="ECO:0000259" key="9">
    <source>
        <dbReference type="PROSITE" id="PS50112"/>
    </source>
</evidence>
<dbReference type="InterPro" id="IPR016032">
    <property type="entry name" value="Sig_transdc_resp-reg_C-effctor"/>
</dbReference>
<dbReference type="NCBIfam" id="TIGR00254">
    <property type="entry name" value="GGDEF"/>
    <property type="match status" value="1"/>
</dbReference>
<evidence type="ECO:0000259" key="11">
    <source>
        <dbReference type="PROSITE" id="PS50887"/>
    </source>
</evidence>
<evidence type="ECO:0000256" key="2">
    <source>
        <dbReference type="ARBA" id="ARBA00023015"/>
    </source>
</evidence>
<dbReference type="InterPro" id="IPR036388">
    <property type="entry name" value="WH-like_DNA-bd_sf"/>
</dbReference>
<keyword evidence="3" id="KW-0238">DNA-binding</keyword>
<dbReference type="EMBL" id="VCIW01000006">
    <property type="protein sequence ID" value="TLS52105.1"/>
    <property type="molecule type" value="Genomic_DNA"/>
</dbReference>
<feature type="domain" description="Response regulatory" evidence="8">
    <location>
        <begin position="9"/>
        <end position="126"/>
    </location>
</feature>
<dbReference type="CDD" id="cd06170">
    <property type="entry name" value="LuxR_C_like"/>
    <property type="match status" value="1"/>
</dbReference>
<dbReference type="SMART" id="SM00421">
    <property type="entry name" value="HTH_LUXR"/>
    <property type="match status" value="1"/>
</dbReference>
<dbReference type="Pfam" id="PF00072">
    <property type="entry name" value="Response_reg"/>
    <property type="match status" value="1"/>
</dbReference>
<dbReference type="Proteomes" id="UP000309676">
    <property type="component" value="Unassembled WGS sequence"/>
</dbReference>
<dbReference type="SUPFAM" id="SSF46894">
    <property type="entry name" value="C-terminal effector domain of the bipartite response regulators"/>
    <property type="match status" value="1"/>
</dbReference>
<dbReference type="Pfam" id="PF00990">
    <property type="entry name" value="GGDEF"/>
    <property type="match status" value="1"/>
</dbReference>
<dbReference type="PROSITE" id="PS50883">
    <property type="entry name" value="EAL"/>
    <property type="match status" value="1"/>
</dbReference>
<feature type="domain" description="EAL" evidence="10">
    <location>
        <begin position="460"/>
        <end position="715"/>
    </location>
</feature>
<dbReference type="Pfam" id="PF13426">
    <property type="entry name" value="PAS_9"/>
    <property type="match status" value="1"/>
</dbReference>
<keyword evidence="5" id="KW-0597">Phosphoprotein</keyword>
<dbReference type="Gene3D" id="3.40.50.2300">
    <property type="match status" value="1"/>
</dbReference>
<feature type="domain" description="GGDEF" evidence="11">
    <location>
        <begin position="319"/>
        <end position="451"/>
    </location>
</feature>
<dbReference type="PANTHER" id="PTHR44757:SF2">
    <property type="entry name" value="BIOFILM ARCHITECTURE MAINTENANCE PROTEIN MBAA"/>
    <property type="match status" value="1"/>
</dbReference>
<dbReference type="SMART" id="SM00052">
    <property type="entry name" value="EAL"/>
    <property type="match status" value="1"/>
</dbReference>
<dbReference type="SMART" id="SM00091">
    <property type="entry name" value="PAS"/>
    <property type="match status" value="1"/>
</dbReference>
<dbReference type="InterPro" id="IPR000014">
    <property type="entry name" value="PAS"/>
</dbReference>
<dbReference type="CDD" id="cd01949">
    <property type="entry name" value="GGDEF"/>
    <property type="match status" value="1"/>
</dbReference>
<dbReference type="GO" id="GO:0000160">
    <property type="term" value="P:phosphorelay signal transduction system"/>
    <property type="evidence" value="ECO:0007669"/>
    <property type="project" value="UniProtKB-KW"/>
</dbReference>
<evidence type="ECO:0000256" key="5">
    <source>
        <dbReference type="PROSITE-ProRule" id="PRU00169"/>
    </source>
</evidence>
<feature type="domain" description="PAS" evidence="9">
    <location>
        <begin position="158"/>
        <end position="230"/>
    </location>
</feature>
<keyword evidence="4" id="KW-0804">Transcription</keyword>
<dbReference type="PROSITE" id="PS50110">
    <property type="entry name" value="RESPONSE_REGULATORY"/>
    <property type="match status" value="1"/>
</dbReference>
<feature type="modified residue" description="4-aspartylphosphate" evidence="5">
    <location>
        <position position="58"/>
    </location>
</feature>
<evidence type="ECO:0000256" key="4">
    <source>
        <dbReference type="ARBA" id="ARBA00023163"/>
    </source>
</evidence>
<dbReference type="Pfam" id="PF00563">
    <property type="entry name" value="EAL"/>
    <property type="match status" value="1"/>
</dbReference>
<dbReference type="InterPro" id="IPR052155">
    <property type="entry name" value="Biofilm_reg_signaling"/>
</dbReference>
<dbReference type="SMART" id="SM00448">
    <property type="entry name" value="REC"/>
    <property type="match status" value="1"/>
</dbReference>
<evidence type="ECO:0000256" key="1">
    <source>
        <dbReference type="ARBA" id="ARBA00023012"/>
    </source>
</evidence>
<dbReference type="InterPro" id="IPR001789">
    <property type="entry name" value="Sig_transdc_resp-reg_receiver"/>
</dbReference>
<dbReference type="InterPro" id="IPR011006">
    <property type="entry name" value="CheY-like_superfamily"/>
</dbReference>
<dbReference type="GO" id="GO:0006355">
    <property type="term" value="P:regulation of DNA-templated transcription"/>
    <property type="evidence" value="ECO:0007669"/>
    <property type="project" value="InterPro"/>
</dbReference>
<proteinExistence type="predicted"/>
<protein>
    <submittedName>
        <fullName evidence="12">EAL domain-containing protein</fullName>
    </submittedName>
</protein>
<accession>A0A5R9GKB9</accession>
<evidence type="ECO:0000259" key="7">
    <source>
        <dbReference type="PROSITE" id="PS50043"/>
    </source>
</evidence>
<keyword evidence="2" id="KW-0805">Transcription regulation</keyword>
<dbReference type="InterPro" id="IPR043128">
    <property type="entry name" value="Rev_trsase/Diguanyl_cyclase"/>
</dbReference>
<organism evidence="12 13">
    <name type="scientific">Paenibacillus antri</name>
    <dbReference type="NCBI Taxonomy" id="2582848"/>
    <lineage>
        <taxon>Bacteria</taxon>
        <taxon>Bacillati</taxon>
        <taxon>Bacillota</taxon>
        <taxon>Bacilli</taxon>
        <taxon>Bacillales</taxon>
        <taxon>Paenibacillaceae</taxon>
        <taxon>Paenibacillus</taxon>
    </lineage>
</organism>
<dbReference type="SUPFAM" id="SSF141868">
    <property type="entry name" value="EAL domain-like"/>
    <property type="match status" value="1"/>
</dbReference>
<dbReference type="FunFam" id="3.20.20.450:FF:000001">
    <property type="entry name" value="Cyclic di-GMP phosphodiesterase yahA"/>
    <property type="match status" value="1"/>
</dbReference>
<dbReference type="Pfam" id="PF00196">
    <property type="entry name" value="GerE"/>
    <property type="match status" value="1"/>
</dbReference>
<gene>
    <name evidence="12" type="ORF">FE782_12140</name>
</gene>
<dbReference type="PROSITE" id="PS50112">
    <property type="entry name" value="PAS"/>
    <property type="match status" value="1"/>
</dbReference>
<dbReference type="InterPro" id="IPR035965">
    <property type="entry name" value="PAS-like_dom_sf"/>
</dbReference>
<keyword evidence="1" id="KW-0902">Two-component regulatory system</keyword>
<sequence length="836" mass="93949">MNTDESVINILMVDDRPENLLALEAIIERDDYRLIKASSGEEALKCLLKYDFAVILLDVQMPGIDGFATAKIIKAREKTKNIPIIFITANYMDSNHIFTGYSVGAIDYILKPFDPIVLKAKVEGFVDLYKLNQKLLRQSEALAEKSKEVERANAELRVSEALANVISGTSIDSMLVMDGRGMILRANPAVETMFGYSETEMVGDTVFSLFPDESSRKIVASALEAVARMDLAPSIEPHAEMVATRKEGSAFPAEVQFGSRYVSDRCIVACTIRDVTKKKRDQETIAHMAYHDGLTQLPNRRRFNERLAEALHAAKRSAGNLSMMYLDMDRFKYVNDSLGHAIGDKLLKEVADRLAGCMRAGDFAARIGGDEFSVLLPDTNRETALECAERILEAFQKPIHLDQYELFVTTSIGISVFPYDGDDAQQLMKNADAALYRAKEQGKNRYKVFHTGMNLSSYRNFMLQNELRKAIEREELRLVYQPRIDVKTGAVTSAEALLRWKHPNWGTVLPSEFIPLAEESGQMAELGEWVLRTASKQSVDWQRAGIAPIRVAVNFSAHQFLHRDAGERIRRILEQNELRPELLEIEITETALMGNEESVTRTLRQLKSAGIAVSIDDFGTGYSSLNYLRRFPVDSIKIDKSFVQDLCKSASDSTPFVQAIVSLAQSLRMTVVAEGVETEGQLSKLRALHCDEFQGYLFCPPVEAADFEAFLVRSQAPKTDKTDGTNDPAVAQERLHVVRDEPSESQNQEILNRALLHTKETYSISPREFDVFHLMVNGFNNKEISDKLFISEHTVKNHITHIFQKLNVNDRVQAMAKIYQTCIDEGKAVRANRKSG</sequence>
<dbReference type="InterPro" id="IPR001633">
    <property type="entry name" value="EAL_dom"/>
</dbReference>
<dbReference type="Gene3D" id="3.30.450.20">
    <property type="entry name" value="PAS domain"/>
    <property type="match status" value="1"/>
</dbReference>
<dbReference type="SMART" id="SM00267">
    <property type="entry name" value="GGDEF"/>
    <property type="match status" value="1"/>
</dbReference>
<dbReference type="InterPro" id="IPR035919">
    <property type="entry name" value="EAL_sf"/>
</dbReference>
<dbReference type="CDD" id="cd00130">
    <property type="entry name" value="PAS"/>
    <property type="match status" value="1"/>
</dbReference>
<keyword evidence="6" id="KW-0175">Coiled coil</keyword>
<dbReference type="GO" id="GO:0003677">
    <property type="term" value="F:DNA binding"/>
    <property type="evidence" value="ECO:0007669"/>
    <property type="project" value="UniProtKB-KW"/>
</dbReference>
<dbReference type="Gene3D" id="3.30.70.270">
    <property type="match status" value="1"/>
</dbReference>
<dbReference type="InterPro" id="IPR029787">
    <property type="entry name" value="Nucleotide_cyclase"/>
</dbReference>
<dbReference type="CDD" id="cd01948">
    <property type="entry name" value="EAL"/>
    <property type="match status" value="1"/>
</dbReference>
<evidence type="ECO:0000256" key="6">
    <source>
        <dbReference type="SAM" id="Coils"/>
    </source>
</evidence>
<dbReference type="NCBIfam" id="TIGR00229">
    <property type="entry name" value="sensory_box"/>
    <property type="match status" value="1"/>
</dbReference>
<evidence type="ECO:0000313" key="13">
    <source>
        <dbReference type="Proteomes" id="UP000309676"/>
    </source>
</evidence>
<dbReference type="Gene3D" id="1.10.10.10">
    <property type="entry name" value="Winged helix-like DNA-binding domain superfamily/Winged helix DNA-binding domain"/>
    <property type="match status" value="1"/>
</dbReference>
<dbReference type="RefSeq" id="WP_138194349.1">
    <property type="nucleotide sequence ID" value="NZ_VCIW01000006.1"/>
</dbReference>
<evidence type="ECO:0000259" key="8">
    <source>
        <dbReference type="PROSITE" id="PS50110"/>
    </source>
</evidence>
<feature type="coiled-coil region" evidence="6">
    <location>
        <begin position="132"/>
        <end position="162"/>
    </location>
</feature>
<feature type="domain" description="HTH luxR-type" evidence="7">
    <location>
        <begin position="757"/>
        <end position="822"/>
    </location>
</feature>
<dbReference type="PROSITE" id="PS00622">
    <property type="entry name" value="HTH_LUXR_1"/>
    <property type="match status" value="1"/>
</dbReference>
<dbReference type="Gene3D" id="3.20.20.450">
    <property type="entry name" value="EAL domain"/>
    <property type="match status" value="1"/>
</dbReference>
<evidence type="ECO:0000259" key="10">
    <source>
        <dbReference type="PROSITE" id="PS50883"/>
    </source>
</evidence>
<dbReference type="PANTHER" id="PTHR44757">
    <property type="entry name" value="DIGUANYLATE CYCLASE DGCP"/>
    <property type="match status" value="1"/>
</dbReference>
<name>A0A5R9GKB9_9BACL</name>
<dbReference type="FunFam" id="3.30.70.270:FF:000001">
    <property type="entry name" value="Diguanylate cyclase domain protein"/>
    <property type="match status" value="1"/>
</dbReference>
<keyword evidence="13" id="KW-1185">Reference proteome</keyword>